<keyword evidence="2 9" id="KW-0813">Transport</keyword>
<comment type="subcellular location">
    <subcellularLocation>
        <location evidence="1 9">Cell membrane</location>
        <topology evidence="1 9">Multi-pass membrane protein</topology>
    </subcellularLocation>
</comment>
<evidence type="ECO:0000259" key="10">
    <source>
        <dbReference type="PROSITE" id="PS50928"/>
    </source>
</evidence>
<evidence type="ECO:0000256" key="1">
    <source>
        <dbReference type="ARBA" id="ARBA00004651"/>
    </source>
</evidence>
<feature type="transmembrane region" description="Helical" evidence="9">
    <location>
        <begin position="132"/>
        <end position="156"/>
    </location>
</feature>
<organism evidence="11 12">
    <name type="scientific">Jeotgalicoccus saudimassiliensis</name>
    <dbReference type="NCBI Taxonomy" id="1461582"/>
    <lineage>
        <taxon>Bacteria</taxon>
        <taxon>Bacillati</taxon>
        <taxon>Bacillota</taxon>
        <taxon>Bacilli</taxon>
        <taxon>Bacillales</taxon>
        <taxon>Staphylococcaceae</taxon>
        <taxon>Jeotgalicoccus</taxon>
    </lineage>
</organism>
<dbReference type="AlphaFoldDB" id="A0A078MFT4"/>
<evidence type="ECO:0000256" key="2">
    <source>
        <dbReference type="ARBA" id="ARBA00022448"/>
    </source>
</evidence>
<feature type="transmembrane region" description="Helical" evidence="9">
    <location>
        <begin position="24"/>
        <end position="43"/>
    </location>
</feature>
<comment type="similarity">
    <text evidence="9">Belongs to the binding-protein-dependent transport system permease family.</text>
</comment>
<dbReference type="GO" id="GO:0015675">
    <property type="term" value="P:nickel cation transport"/>
    <property type="evidence" value="ECO:0007669"/>
    <property type="project" value="UniProtKB-KW"/>
</dbReference>
<evidence type="ECO:0000256" key="3">
    <source>
        <dbReference type="ARBA" id="ARBA00022475"/>
    </source>
</evidence>
<keyword evidence="7" id="KW-0921">Nickel transport</keyword>
<proteinExistence type="inferred from homology"/>
<dbReference type="Proteomes" id="UP000044136">
    <property type="component" value="Unassembled WGS sequence"/>
</dbReference>
<dbReference type="eggNOG" id="COG3639">
    <property type="taxonomic scope" value="Bacteria"/>
</dbReference>
<evidence type="ECO:0000256" key="5">
    <source>
        <dbReference type="ARBA" id="ARBA00022692"/>
    </source>
</evidence>
<accession>A0A078MFT4</accession>
<dbReference type="PROSITE" id="PS50928">
    <property type="entry name" value="ABC_TM1"/>
    <property type="match status" value="1"/>
</dbReference>
<evidence type="ECO:0000256" key="7">
    <source>
        <dbReference type="ARBA" id="ARBA00023112"/>
    </source>
</evidence>
<evidence type="ECO:0000256" key="9">
    <source>
        <dbReference type="RuleBase" id="RU363032"/>
    </source>
</evidence>
<dbReference type="PANTHER" id="PTHR30043:SF1">
    <property type="entry name" value="ABC TRANSPORT SYSTEM PERMEASE PROTEIN P69"/>
    <property type="match status" value="1"/>
</dbReference>
<dbReference type="HOGENOM" id="CLU_064254_1_2_9"/>
<feature type="transmembrane region" description="Helical" evidence="9">
    <location>
        <begin position="78"/>
        <end position="111"/>
    </location>
</feature>
<dbReference type="SUPFAM" id="SSF161098">
    <property type="entry name" value="MetI-like"/>
    <property type="match status" value="1"/>
</dbReference>
<dbReference type="GO" id="GO:0055085">
    <property type="term" value="P:transmembrane transport"/>
    <property type="evidence" value="ECO:0007669"/>
    <property type="project" value="InterPro"/>
</dbReference>
<keyword evidence="5 9" id="KW-0812">Transmembrane</keyword>
<keyword evidence="3" id="KW-1003">Cell membrane</keyword>
<dbReference type="InterPro" id="IPR000515">
    <property type="entry name" value="MetI-like"/>
</dbReference>
<dbReference type="RefSeq" id="WP_035811056.1">
    <property type="nucleotide sequence ID" value="NZ_CCSE01000001.1"/>
</dbReference>
<feature type="domain" description="ABC transmembrane type-1" evidence="10">
    <location>
        <begin position="82"/>
        <end position="266"/>
    </location>
</feature>
<dbReference type="InterPro" id="IPR035906">
    <property type="entry name" value="MetI-like_sf"/>
</dbReference>
<evidence type="ECO:0000313" key="11">
    <source>
        <dbReference type="EMBL" id="CEA03571.1"/>
    </source>
</evidence>
<dbReference type="GO" id="GO:0005886">
    <property type="term" value="C:plasma membrane"/>
    <property type="evidence" value="ECO:0007669"/>
    <property type="project" value="UniProtKB-SubCell"/>
</dbReference>
<evidence type="ECO:0000256" key="4">
    <source>
        <dbReference type="ARBA" id="ARBA00022596"/>
    </source>
</evidence>
<dbReference type="CDD" id="cd06261">
    <property type="entry name" value="TM_PBP2"/>
    <property type="match status" value="1"/>
</dbReference>
<keyword evidence="8 9" id="KW-0472">Membrane</keyword>
<keyword evidence="6 9" id="KW-1133">Transmembrane helix</keyword>
<gene>
    <name evidence="11" type="primary">phnE_2</name>
    <name evidence="11" type="ORF">BN1048_02135</name>
</gene>
<dbReference type="Gene3D" id="1.10.3720.10">
    <property type="entry name" value="MetI-like"/>
    <property type="match status" value="1"/>
</dbReference>
<keyword evidence="12" id="KW-1185">Reference proteome</keyword>
<dbReference type="PANTHER" id="PTHR30043">
    <property type="entry name" value="PHOSPHONATES TRANSPORT SYSTEM PERMEASE PROTEIN"/>
    <property type="match status" value="1"/>
</dbReference>
<keyword evidence="7" id="KW-0406">Ion transport</keyword>
<reference evidence="11 12" key="1">
    <citation type="submission" date="2014-07" db="EMBL/GenBank/DDBJ databases">
        <authorList>
            <person name="Urmite Genomes Urmite Genomes"/>
        </authorList>
    </citation>
    <scope>NUCLEOTIDE SEQUENCE [LARGE SCALE GENOMIC DNA]</scope>
    <source>
        <strain evidence="11 12">13MG44_air</strain>
    </source>
</reference>
<evidence type="ECO:0000313" key="12">
    <source>
        <dbReference type="Proteomes" id="UP000044136"/>
    </source>
</evidence>
<name>A0A078MFT4_9STAP</name>
<dbReference type="OrthoDB" id="8557224at2"/>
<sequence length="273" mass="29344">MSTVVEYNKNGGIKVSKPNRGQRVLKGLLIGSLIFTVIGFFLMDYTGLDLAHAIPMTIDNLGQMFLSPSLNNTTWTSALWQVTVTLSLAFLATILGAVISLFLAFGTAVNLSKPWISNTIKGFITVVRAVPTVLWVLIFAIAAGLGAVAAVIGMIFHSIAYLVKAYSEAFEEVDEGKIEALRATGSSYSHILFQVVVPQTKSFLISWTFLRFEINFGVAVAMGAAAGAGGIGYELFMASSFYYDMQEVGAITLIILVVAIILELIANKLKANA</sequence>
<evidence type="ECO:0000256" key="6">
    <source>
        <dbReference type="ARBA" id="ARBA00022989"/>
    </source>
</evidence>
<dbReference type="EMBL" id="CCSE01000001">
    <property type="protein sequence ID" value="CEA03571.1"/>
    <property type="molecule type" value="Genomic_DNA"/>
</dbReference>
<dbReference type="Pfam" id="PF00528">
    <property type="entry name" value="BPD_transp_1"/>
    <property type="match status" value="1"/>
</dbReference>
<keyword evidence="4" id="KW-0533">Nickel</keyword>
<evidence type="ECO:0000256" key="8">
    <source>
        <dbReference type="ARBA" id="ARBA00023136"/>
    </source>
</evidence>
<feature type="transmembrane region" description="Helical" evidence="9">
    <location>
        <begin position="214"/>
        <end position="236"/>
    </location>
</feature>
<feature type="transmembrane region" description="Helical" evidence="9">
    <location>
        <begin position="248"/>
        <end position="266"/>
    </location>
</feature>
<dbReference type="STRING" id="1461582.BN1048_02135"/>
<protein>
    <submittedName>
        <fullName evidence="11">Phosphate-import permease protein PhnE</fullName>
    </submittedName>
</protein>